<evidence type="ECO:0000256" key="1">
    <source>
        <dbReference type="ARBA" id="ARBA00022737"/>
    </source>
</evidence>
<keyword evidence="2 3" id="KW-0040">ANK repeat</keyword>
<dbReference type="SMART" id="SM00248">
    <property type="entry name" value="ANK"/>
    <property type="match status" value="2"/>
</dbReference>
<evidence type="ECO:0000256" key="2">
    <source>
        <dbReference type="ARBA" id="ARBA00023043"/>
    </source>
</evidence>
<dbReference type="SUPFAM" id="SSF48403">
    <property type="entry name" value="Ankyrin repeat"/>
    <property type="match status" value="1"/>
</dbReference>
<evidence type="ECO:0000313" key="6">
    <source>
        <dbReference type="Proteomes" id="UP000232323"/>
    </source>
</evidence>
<dbReference type="OrthoDB" id="194358at2759"/>
<name>A0A250WZ42_9CHLO</name>
<keyword evidence="6" id="KW-1185">Reference proteome</keyword>
<keyword evidence="1" id="KW-0677">Repeat</keyword>
<dbReference type="EMBL" id="BEGY01000015">
    <property type="protein sequence ID" value="GAX76113.1"/>
    <property type="molecule type" value="Genomic_DNA"/>
</dbReference>
<dbReference type="Proteomes" id="UP000232323">
    <property type="component" value="Unassembled WGS sequence"/>
</dbReference>
<dbReference type="AlphaFoldDB" id="A0A250WZ42"/>
<evidence type="ECO:0000256" key="4">
    <source>
        <dbReference type="SAM" id="MobiDB-lite"/>
    </source>
</evidence>
<protein>
    <submittedName>
        <fullName evidence="5">Uncharacterized protein</fullName>
    </submittedName>
</protein>
<feature type="repeat" description="ANK" evidence="3">
    <location>
        <begin position="85"/>
        <end position="117"/>
    </location>
</feature>
<feature type="region of interest" description="Disordered" evidence="4">
    <location>
        <begin position="195"/>
        <end position="224"/>
    </location>
</feature>
<dbReference type="Gene3D" id="1.25.40.20">
    <property type="entry name" value="Ankyrin repeat-containing domain"/>
    <property type="match status" value="1"/>
</dbReference>
<proteinExistence type="predicted"/>
<dbReference type="PROSITE" id="PS50088">
    <property type="entry name" value="ANK_REPEAT"/>
    <property type="match status" value="1"/>
</dbReference>
<reference evidence="5 6" key="1">
    <citation type="submission" date="2017-08" db="EMBL/GenBank/DDBJ databases">
        <title>Acidophilic green algal genome provides insights into adaptation to an acidic environment.</title>
        <authorList>
            <person name="Hirooka S."/>
            <person name="Hirose Y."/>
            <person name="Kanesaki Y."/>
            <person name="Higuchi S."/>
            <person name="Fujiwara T."/>
            <person name="Onuma R."/>
            <person name="Era A."/>
            <person name="Ohbayashi R."/>
            <person name="Uzuka A."/>
            <person name="Nozaki H."/>
            <person name="Yoshikawa H."/>
            <person name="Miyagishima S.Y."/>
        </authorList>
    </citation>
    <scope>NUCLEOTIDE SEQUENCE [LARGE SCALE GENOMIC DNA]</scope>
    <source>
        <strain evidence="5 6">NIES-2499</strain>
    </source>
</reference>
<evidence type="ECO:0000256" key="3">
    <source>
        <dbReference type="PROSITE-ProRule" id="PRU00023"/>
    </source>
</evidence>
<evidence type="ECO:0000313" key="5">
    <source>
        <dbReference type="EMBL" id="GAX76113.1"/>
    </source>
</evidence>
<organism evidence="5 6">
    <name type="scientific">Chlamydomonas eustigma</name>
    <dbReference type="NCBI Taxonomy" id="1157962"/>
    <lineage>
        <taxon>Eukaryota</taxon>
        <taxon>Viridiplantae</taxon>
        <taxon>Chlorophyta</taxon>
        <taxon>core chlorophytes</taxon>
        <taxon>Chlorophyceae</taxon>
        <taxon>CS clade</taxon>
        <taxon>Chlamydomonadales</taxon>
        <taxon>Chlamydomonadaceae</taxon>
        <taxon>Chlamydomonas</taxon>
    </lineage>
</organism>
<sequence>MEAIMQRRQKDALEAYERMWDSGKGSFHPDYDPDASVLEDFVKASRETEELYNAIVKNDVVKVYQKIEEGADVNFVFGSAYSCPEGYTPLMVAAHRGRFSCAQALLREKADPNFVNKAGDLALFWAIDGGVEMMKLFVEYGADIDAISPKGWSPLSYCKAKGKYGATEEKGIYPEDVLLYYGASVYGSGGPPILGTRSPRNSFNPEAENFMRERGSYQNPLPAP</sequence>
<dbReference type="InterPro" id="IPR036770">
    <property type="entry name" value="Ankyrin_rpt-contain_sf"/>
</dbReference>
<dbReference type="PROSITE" id="PS50297">
    <property type="entry name" value="ANK_REP_REGION"/>
    <property type="match status" value="1"/>
</dbReference>
<dbReference type="PANTHER" id="PTHR24171">
    <property type="entry name" value="ANKYRIN REPEAT DOMAIN-CONTAINING PROTEIN 39-RELATED"/>
    <property type="match status" value="1"/>
</dbReference>
<comment type="caution">
    <text evidence="5">The sequence shown here is derived from an EMBL/GenBank/DDBJ whole genome shotgun (WGS) entry which is preliminary data.</text>
</comment>
<accession>A0A250WZ42</accession>
<dbReference type="InterPro" id="IPR002110">
    <property type="entry name" value="Ankyrin_rpt"/>
</dbReference>
<dbReference type="Pfam" id="PF12796">
    <property type="entry name" value="Ank_2"/>
    <property type="match status" value="1"/>
</dbReference>
<dbReference type="STRING" id="1157962.A0A250WZ42"/>
<gene>
    <name evidence="5" type="ORF">CEUSTIGMA_g3556.t1</name>
</gene>